<proteinExistence type="predicted"/>
<dbReference type="SUPFAM" id="SSF100950">
    <property type="entry name" value="NagB/RpiA/CoA transferase-like"/>
    <property type="match status" value="1"/>
</dbReference>
<evidence type="ECO:0000313" key="1">
    <source>
        <dbReference type="EMBL" id="MEJ1089973.1"/>
    </source>
</evidence>
<keyword evidence="2" id="KW-1185">Reference proteome</keyword>
<dbReference type="Proteomes" id="UP001371224">
    <property type="component" value="Unassembled WGS sequence"/>
</dbReference>
<reference evidence="1 2" key="1">
    <citation type="submission" date="2024-02" db="EMBL/GenBank/DDBJ databases">
        <authorList>
            <person name="Saticioglu I.B."/>
        </authorList>
    </citation>
    <scope>NUCLEOTIDE SEQUENCE [LARGE SCALE GENOMIC DNA]</scope>
    <source>
        <strain evidence="1 2">Mu-80</strain>
    </source>
</reference>
<dbReference type="PANTHER" id="PTHR11280:SF5">
    <property type="entry name" value="GLUCOSAMINE-6-PHOSPHATE ISOMERASE"/>
    <property type="match status" value="1"/>
</dbReference>
<comment type="caution">
    <text evidence="1">The sequence shown here is derived from an EMBL/GenBank/DDBJ whole genome shotgun (WGS) entry which is preliminary data.</text>
</comment>
<dbReference type="RefSeq" id="WP_337333615.1">
    <property type="nucleotide sequence ID" value="NZ_JBBDGM010000022.1"/>
</dbReference>
<accession>A0ABU8LGZ9</accession>
<dbReference type="InterPro" id="IPR037171">
    <property type="entry name" value="NagB/RpiA_transferase-like"/>
</dbReference>
<gene>
    <name evidence="1" type="ORF">WDU99_16770</name>
</gene>
<evidence type="ECO:0000313" key="2">
    <source>
        <dbReference type="Proteomes" id="UP001371224"/>
    </source>
</evidence>
<dbReference type="Gene3D" id="3.40.50.1360">
    <property type="match status" value="1"/>
</dbReference>
<evidence type="ECO:0008006" key="3">
    <source>
        <dbReference type="Google" id="ProtNLM"/>
    </source>
</evidence>
<sequence>MIVDRTYAATADDLTFEDLTMPIENLVEQSRYPLLVHNDKRALYEWLAREMADELAARNAAGEPTRWLLPVGPKSHYPILAEICNRERISWRNVFAFHMDEFLDWQGREIAPDHPFSFRGYCQKNLYDLLDPELLPLPENIVFPTMSDIDGFSARIVAEGGLDTAFAGFGYRGHVAFNEPPSTRWHKYTVDELAASKTRVVPLLEDTIVAHSHRSTGGYTQALPPMALTVGMADFLSARRIRLLTDGGAWKQYILRIVALTTERDVDYPVTLVHGHPNVDIAVDAESAAPLPLGLHP</sequence>
<protein>
    <recommendedName>
        <fullName evidence="3">Glucosamine-6-phosphate deaminase</fullName>
    </recommendedName>
</protein>
<dbReference type="EMBL" id="JBBDGM010000022">
    <property type="protein sequence ID" value="MEJ1089973.1"/>
    <property type="molecule type" value="Genomic_DNA"/>
</dbReference>
<dbReference type="InterPro" id="IPR004547">
    <property type="entry name" value="Glucosamine6P_isomerase"/>
</dbReference>
<dbReference type="PANTHER" id="PTHR11280">
    <property type="entry name" value="GLUCOSAMINE-6-PHOSPHATE ISOMERASE"/>
    <property type="match status" value="1"/>
</dbReference>
<name>A0ABU8LGZ9_9MICO</name>
<organism evidence="1 2">
    <name type="scientific">Microbacterium bandirmense</name>
    <dbReference type="NCBI Taxonomy" id="3122050"/>
    <lineage>
        <taxon>Bacteria</taxon>
        <taxon>Bacillati</taxon>
        <taxon>Actinomycetota</taxon>
        <taxon>Actinomycetes</taxon>
        <taxon>Micrococcales</taxon>
        <taxon>Microbacteriaceae</taxon>
        <taxon>Microbacterium</taxon>
    </lineage>
</organism>